<protein>
    <submittedName>
        <fullName evidence="2">Uncharacterized protein</fullName>
    </submittedName>
</protein>
<feature type="compositionally biased region" description="Polar residues" evidence="1">
    <location>
        <begin position="129"/>
        <end position="141"/>
    </location>
</feature>
<dbReference type="GO" id="GO:0000978">
    <property type="term" value="F:RNA polymerase II cis-regulatory region sequence-specific DNA binding"/>
    <property type="evidence" value="ECO:0007669"/>
    <property type="project" value="TreeGrafter"/>
</dbReference>
<proteinExistence type="predicted"/>
<dbReference type="PANTHER" id="PTHR14678">
    <property type="entry name" value="PROLINE-RICH PROTEIN 35-RELATED"/>
    <property type="match status" value="1"/>
</dbReference>
<feature type="compositionally biased region" description="Basic and acidic residues" evidence="1">
    <location>
        <begin position="69"/>
        <end position="78"/>
    </location>
</feature>
<dbReference type="GO" id="GO:0008544">
    <property type="term" value="P:epidermis development"/>
    <property type="evidence" value="ECO:0007669"/>
    <property type="project" value="TreeGrafter"/>
</dbReference>
<keyword evidence="3" id="KW-1185">Reference proteome</keyword>
<dbReference type="AlphaFoldDB" id="A0A9D3MU73"/>
<gene>
    <name evidence="2" type="ORF">ANANG_G00034480</name>
</gene>
<name>A0A9D3MU73_ANGAN</name>
<evidence type="ECO:0000256" key="1">
    <source>
        <dbReference type="SAM" id="MobiDB-lite"/>
    </source>
</evidence>
<evidence type="ECO:0000313" key="2">
    <source>
        <dbReference type="EMBL" id="KAG5854148.1"/>
    </source>
</evidence>
<evidence type="ECO:0000313" key="3">
    <source>
        <dbReference type="Proteomes" id="UP001044222"/>
    </source>
</evidence>
<sequence>MSPKVGCAASGSPDRPSATDFTQKDPRGSLQGPTQPASSHQSGDGIITAQPIGQPAILEPSQTEDDEHQSDRLSERQAEMSNSAPKESEKKEVEEDEEDDEDEGDDMLPLNLSKKDQAVGEPAVDLHTSRGSSPAVQSTPQDMPLNLSLRASPSHAPCVPLARSPAPEGLAHGSPGIRVRRPPLDDCPGDVETCDEQKQTAALPSAS</sequence>
<feature type="region of interest" description="Disordered" evidence="1">
    <location>
        <begin position="1"/>
        <end position="185"/>
    </location>
</feature>
<comment type="caution">
    <text evidence="2">The sequence shown here is derived from an EMBL/GenBank/DDBJ whole genome shotgun (WGS) entry which is preliminary data.</text>
</comment>
<reference evidence="2" key="1">
    <citation type="submission" date="2021-01" db="EMBL/GenBank/DDBJ databases">
        <title>A chromosome-scale assembly of European eel, Anguilla anguilla.</title>
        <authorList>
            <person name="Henkel C."/>
            <person name="Jong-Raadsen S.A."/>
            <person name="Dufour S."/>
            <person name="Weltzien F.-A."/>
            <person name="Palstra A.P."/>
            <person name="Pelster B."/>
            <person name="Spaink H.P."/>
            <person name="Van Den Thillart G.E."/>
            <person name="Jansen H."/>
            <person name="Zahm M."/>
            <person name="Klopp C."/>
            <person name="Cedric C."/>
            <person name="Louis A."/>
            <person name="Berthelot C."/>
            <person name="Parey E."/>
            <person name="Roest Crollius H."/>
            <person name="Montfort J."/>
            <person name="Robinson-Rechavi M."/>
            <person name="Bucao C."/>
            <person name="Bouchez O."/>
            <person name="Gislard M."/>
            <person name="Lluch J."/>
            <person name="Milhes M."/>
            <person name="Lampietro C."/>
            <person name="Lopez Roques C."/>
            <person name="Donnadieu C."/>
            <person name="Braasch I."/>
            <person name="Desvignes T."/>
            <person name="Postlethwait J."/>
            <person name="Bobe J."/>
            <person name="Guiguen Y."/>
            <person name="Dirks R."/>
        </authorList>
    </citation>
    <scope>NUCLEOTIDE SEQUENCE</scope>
    <source>
        <strain evidence="2">Tag_6206</strain>
        <tissue evidence="2">Liver</tissue>
    </source>
</reference>
<dbReference type="EMBL" id="JAFIRN010000002">
    <property type="protein sequence ID" value="KAG5854148.1"/>
    <property type="molecule type" value="Genomic_DNA"/>
</dbReference>
<dbReference type="PANTHER" id="PTHR14678:SF1">
    <property type="entry name" value="ZINC FINGER PROTEIN 750"/>
    <property type="match status" value="1"/>
</dbReference>
<dbReference type="GO" id="GO:0001228">
    <property type="term" value="F:DNA-binding transcription activator activity, RNA polymerase II-specific"/>
    <property type="evidence" value="ECO:0007669"/>
    <property type="project" value="TreeGrafter"/>
</dbReference>
<feature type="compositionally biased region" description="Polar residues" evidence="1">
    <location>
        <begin position="31"/>
        <end position="42"/>
    </location>
</feature>
<dbReference type="GO" id="GO:1990841">
    <property type="term" value="F:promoter-specific chromatin binding"/>
    <property type="evidence" value="ECO:0007669"/>
    <property type="project" value="TreeGrafter"/>
</dbReference>
<organism evidence="2 3">
    <name type="scientific">Anguilla anguilla</name>
    <name type="common">European freshwater eel</name>
    <name type="synonym">Muraena anguilla</name>
    <dbReference type="NCBI Taxonomy" id="7936"/>
    <lineage>
        <taxon>Eukaryota</taxon>
        <taxon>Metazoa</taxon>
        <taxon>Chordata</taxon>
        <taxon>Craniata</taxon>
        <taxon>Vertebrata</taxon>
        <taxon>Euteleostomi</taxon>
        <taxon>Actinopterygii</taxon>
        <taxon>Neopterygii</taxon>
        <taxon>Teleostei</taxon>
        <taxon>Anguilliformes</taxon>
        <taxon>Anguillidae</taxon>
        <taxon>Anguilla</taxon>
    </lineage>
</organism>
<feature type="compositionally biased region" description="Acidic residues" evidence="1">
    <location>
        <begin position="94"/>
        <end position="106"/>
    </location>
</feature>
<dbReference type="GO" id="GO:0005634">
    <property type="term" value="C:nucleus"/>
    <property type="evidence" value="ECO:0007669"/>
    <property type="project" value="TreeGrafter"/>
</dbReference>
<dbReference type="Proteomes" id="UP001044222">
    <property type="component" value="Unassembled WGS sequence"/>
</dbReference>
<dbReference type="InterPro" id="IPR039363">
    <property type="entry name" value="ZNF750"/>
</dbReference>
<accession>A0A9D3MU73</accession>